<dbReference type="Pfam" id="PF02138">
    <property type="entry name" value="Beach"/>
    <property type="match status" value="1"/>
</dbReference>
<reference evidence="12 13" key="1">
    <citation type="journal article" date="2018" name="Sci. Data">
        <title>The draft genome sequence of cork oak.</title>
        <authorList>
            <person name="Ramos A.M."/>
            <person name="Usie A."/>
            <person name="Barbosa P."/>
            <person name="Barros P.M."/>
            <person name="Capote T."/>
            <person name="Chaves I."/>
            <person name="Simoes F."/>
            <person name="Abreu I."/>
            <person name="Carrasquinho I."/>
            <person name="Faro C."/>
            <person name="Guimaraes J.B."/>
            <person name="Mendonca D."/>
            <person name="Nobrega F."/>
            <person name="Rodrigues L."/>
            <person name="Saibo N.J.M."/>
            <person name="Varela M.C."/>
            <person name="Egas C."/>
            <person name="Matos J."/>
            <person name="Miguel C.M."/>
            <person name="Oliveira M.M."/>
            <person name="Ricardo C.P."/>
            <person name="Goncalves S."/>
        </authorList>
    </citation>
    <scope>NUCLEOTIDE SEQUENCE [LARGE SCALE GENOMIC DNA]</scope>
    <source>
        <strain evidence="13">cv. HL8</strain>
    </source>
</reference>
<evidence type="ECO:0000256" key="9">
    <source>
        <dbReference type="SAM" id="SignalP"/>
    </source>
</evidence>
<evidence type="ECO:0000259" key="11">
    <source>
        <dbReference type="PROSITE" id="PS50197"/>
    </source>
</evidence>
<proteinExistence type="predicted"/>
<keyword evidence="9" id="KW-0732">Signal</keyword>
<evidence type="ECO:0000313" key="13">
    <source>
        <dbReference type="Proteomes" id="UP000237347"/>
    </source>
</evidence>
<keyword evidence="13" id="KW-1185">Reference proteome</keyword>
<name>A0AAW0L0Z6_QUESU</name>
<dbReference type="EC" id="2.7.11.1" evidence="1"/>
<dbReference type="InterPro" id="IPR000409">
    <property type="entry name" value="BEACH_dom"/>
</dbReference>
<comment type="catalytic activity">
    <reaction evidence="8">
        <text>L-seryl-[protein] + ATP = O-phospho-L-seryl-[protein] + ADP + H(+)</text>
        <dbReference type="Rhea" id="RHEA:17989"/>
        <dbReference type="Rhea" id="RHEA-COMP:9863"/>
        <dbReference type="Rhea" id="RHEA-COMP:11604"/>
        <dbReference type="ChEBI" id="CHEBI:15378"/>
        <dbReference type="ChEBI" id="CHEBI:29999"/>
        <dbReference type="ChEBI" id="CHEBI:30616"/>
        <dbReference type="ChEBI" id="CHEBI:83421"/>
        <dbReference type="ChEBI" id="CHEBI:456216"/>
        <dbReference type="EC" id="2.7.11.1"/>
    </reaction>
</comment>
<dbReference type="SUPFAM" id="SSF56112">
    <property type="entry name" value="Protein kinase-like (PK-like)"/>
    <property type="match status" value="1"/>
</dbReference>
<feature type="chain" id="PRO_5043900666" description="non-specific serine/threonine protein kinase" evidence="9">
    <location>
        <begin position="21"/>
        <end position="221"/>
    </location>
</feature>
<evidence type="ECO:0000256" key="3">
    <source>
        <dbReference type="ARBA" id="ARBA00022679"/>
    </source>
</evidence>
<dbReference type="PANTHER" id="PTHR22983">
    <property type="entry name" value="PROTEIN KINASE RELATED"/>
    <property type="match status" value="1"/>
</dbReference>
<keyword evidence="6" id="KW-0067">ATP-binding</keyword>
<comment type="catalytic activity">
    <reaction evidence="7">
        <text>L-threonyl-[protein] + ATP = O-phospho-L-threonyl-[protein] + ADP + H(+)</text>
        <dbReference type="Rhea" id="RHEA:46608"/>
        <dbReference type="Rhea" id="RHEA-COMP:11060"/>
        <dbReference type="Rhea" id="RHEA-COMP:11605"/>
        <dbReference type="ChEBI" id="CHEBI:15378"/>
        <dbReference type="ChEBI" id="CHEBI:30013"/>
        <dbReference type="ChEBI" id="CHEBI:30616"/>
        <dbReference type="ChEBI" id="CHEBI:61977"/>
        <dbReference type="ChEBI" id="CHEBI:456216"/>
        <dbReference type="EC" id="2.7.11.1"/>
    </reaction>
</comment>
<evidence type="ECO:0000256" key="1">
    <source>
        <dbReference type="ARBA" id="ARBA00012513"/>
    </source>
</evidence>
<keyword evidence="4" id="KW-0547">Nucleotide-binding</keyword>
<dbReference type="AlphaFoldDB" id="A0AAW0L0Z6"/>
<gene>
    <name evidence="12" type="primary">BCHC2_0</name>
    <name evidence="12" type="ORF">CFP56_010214</name>
</gene>
<sequence>MICILIFTCVLLRQGEISQATSEEKKTGMICRWTRITYPPSCDFGFARAMSTNTVVLRSIKGTPLYMAPELVREQPYNHTADLWSLGVILLLQVLTLIQLHLGWGVWLLFERPDQLLKRTQLMERWARWEPVGALNPDRLKKFQERYSSFEDPVIPKFHYGSHYSSAGTVGVPFSSETPFSDSNWLEGDIGGSNYSSEEFNDCCKLETASHGPSIEEFDDI</sequence>
<dbReference type="InterPro" id="IPR000719">
    <property type="entry name" value="Prot_kinase_dom"/>
</dbReference>
<dbReference type="Gene3D" id="1.10.510.10">
    <property type="entry name" value="Transferase(Phosphotransferase) domain 1"/>
    <property type="match status" value="1"/>
</dbReference>
<accession>A0AAW0L0Z6</accession>
<dbReference type="Gene3D" id="1.10.1540.10">
    <property type="entry name" value="BEACH domain"/>
    <property type="match status" value="1"/>
</dbReference>
<dbReference type="InterPro" id="IPR036372">
    <property type="entry name" value="BEACH_dom_sf"/>
</dbReference>
<protein>
    <recommendedName>
        <fullName evidence="1">non-specific serine/threonine protein kinase</fullName>
        <ecNumber evidence="1">2.7.11.1</ecNumber>
    </recommendedName>
</protein>
<keyword evidence="2" id="KW-0723">Serine/threonine-protein kinase</keyword>
<evidence type="ECO:0000259" key="10">
    <source>
        <dbReference type="PROSITE" id="PS50011"/>
    </source>
</evidence>
<dbReference type="GO" id="GO:0004674">
    <property type="term" value="F:protein serine/threonine kinase activity"/>
    <property type="evidence" value="ECO:0007669"/>
    <property type="project" value="UniProtKB-KW"/>
</dbReference>
<feature type="domain" description="BEACH" evidence="11">
    <location>
        <begin position="59"/>
        <end position="221"/>
    </location>
</feature>
<dbReference type="PANTHER" id="PTHR22983:SF6">
    <property type="entry name" value="SERINE_THREONINE-PROTEIN KINASE 36"/>
    <property type="match status" value="1"/>
</dbReference>
<feature type="domain" description="Protein kinase" evidence="10">
    <location>
        <begin position="1"/>
        <end position="221"/>
    </location>
</feature>
<evidence type="ECO:0000256" key="8">
    <source>
        <dbReference type="ARBA" id="ARBA00048679"/>
    </source>
</evidence>
<organism evidence="12 13">
    <name type="scientific">Quercus suber</name>
    <name type="common">Cork oak</name>
    <dbReference type="NCBI Taxonomy" id="58331"/>
    <lineage>
        <taxon>Eukaryota</taxon>
        <taxon>Viridiplantae</taxon>
        <taxon>Streptophyta</taxon>
        <taxon>Embryophyta</taxon>
        <taxon>Tracheophyta</taxon>
        <taxon>Spermatophyta</taxon>
        <taxon>Magnoliopsida</taxon>
        <taxon>eudicotyledons</taxon>
        <taxon>Gunneridae</taxon>
        <taxon>Pentapetalae</taxon>
        <taxon>rosids</taxon>
        <taxon>fabids</taxon>
        <taxon>Fagales</taxon>
        <taxon>Fagaceae</taxon>
        <taxon>Quercus</taxon>
    </lineage>
</organism>
<dbReference type="PROSITE" id="PS50011">
    <property type="entry name" value="PROTEIN_KINASE_DOM"/>
    <property type="match status" value="1"/>
</dbReference>
<dbReference type="Proteomes" id="UP000237347">
    <property type="component" value="Unassembled WGS sequence"/>
</dbReference>
<dbReference type="GO" id="GO:0005737">
    <property type="term" value="C:cytoplasm"/>
    <property type="evidence" value="ECO:0007669"/>
    <property type="project" value="UniProtKB-ARBA"/>
</dbReference>
<dbReference type="GO" id="GO:0005524">
    <property type="term" value="F:ATP binding"/>
    <property type="evidence" value="ECO:0007669"/>
    <property type="project" value="UniProtKB-KW"/>
</dbReference>
<evidence type="ECO:0000313" key="12">
    <source>
        <dbReference type="EMBL" id="KAK7844890.1"/>
    </source>
</evidence>
<keyword evidence="3" id="KW-0808">Transferase</keyword>
<feature type="signal peptide" evidence="9">
    <location>
        <begin position="1"/>
        <end position="20"/>
    </location>
</feature>
<keyword evidence="5" id="KW-0418">Kinase</keyword>
<evidence type="ECO:0000256" key="7">
    <source>
        <dbReference type="ARBA" id="ARBA00047899"/>
    </source>
</evidence>
<dbReference type="PROSITE" id="PS50197">
    <property type="entry name" value="BEACH"/>
    <property type="match status" value="1"/>
</dbReference>
<dbReference type="SUPFAM" id="SSF81837">
    <property type="entry name" value="BEACH domain"/>
    <property type="match status" value="1"/>
</dbReference>
<evidence type="ECO:0000256" key="6">
    <source>
        <dbReference type="ARBA" id="ARBA00022840"/>
    </source>
</evidence>
<dbReference type="EMBL" id="PKMF04000178">
    <property type="protein sequence ID" value="KAK7844890.1"/>
    <property type="molecule type" value="Genomic_DNA"/>
</dbReference>
<dbReference type="InterPro" id="IPR011009">
    <property type="entry name" value="Kinase-like_dom_sf"/>
</dbReference>
<dbReference type="Pfam" id="PF00069">
    <property type="entry name" value="Pkinase"/>
    <property type="match status" value="1"/>
</dbReference>
<evidence type="ECO:0000256" key="2">
    <source>
        <dbReference type="ARBA" id="ARBA00022527"/>
    </source>
</evidence>
<evidence type="ECO:0000256" key="5">
    <source>
        <dbReference type="ARBA" id="ARBA00022777"/>
    </source>
</evidence>
<comment type="caution">
    <text evidence="12">The sequence shown here is derived from an EMBL/GenBank/DDBJ whole genome shotgun (WGS) entry which is preliminary data.</text>
</comment>
<evidence type="ECO:0000256" key="4">
    <source>
        <dbReference type="ARBA" id="ARBA00022741"/>
    </source>
</evidence>